<reference evidence="2 3" key="1">
    <citation type="journal article" date="2024" name="G3 (Bethesda)">
        <title>Genome assembly of Hibiscus sabdariffa L. provides insights into metabolisms of medicinal natural products.</title>
        <authorList>
            <person name="Kim T."/>
        </authorList>
    </citation>
    <scope>NUCLEOTIDE SEQUENCE [LARGE SCALE GENOMIC DNA]</scope>
    <source>
        <strain evidence="2">TK-2024</strain>
        <tissue evidence="2">Old leaves</tissue>
    </source>
</reference>
<accession>A0ABR2F972</accession>
<feature type="transmembrane region" description="Helical" evidence="1">
    <location>
        <begin position="71"/>
        <end position="91"/>
    </location>
</feature>
<organism evidence="2 3">
    <name type="scientific">Hibiscus sabdariffa</name>
    <name type="common">roselle</name>
    <dbReference type="NCBI Taxonomy" id="183260"/>
    <lineage>
        <taxon>Eukaryota</taxon>
        <taxon>Viridiplantae</taxon>
        <taxon>Streptophyta</taxon>
        <taxon>Embryophyta</taxon>
        <taxon>Tracheophyta</taxon>
        <taxon>Spermatophyta</taxon>
        <taxon>Magnoliopsida</taxon>
        <taxon>eudicotyledons</taxon>
        <taxon>Gunneridae</taxon>
        <taxon>Pentapetalae</taxon>
        <taxon>rosids</taxon>
        <taxon>malvids</taxon>
        <taxon>Malvales</taxon>
        <taxon>Malvaceae</taxon>
        <taxon>Malvoideae</taxon>
        <taxon>Hibiscus</taxon>
    </lineage>
</organism>
<dbReference type="EMBL" id="JBBPBM010000007">
    <property type="protein sequence ID" value="KAK8574866.1"/>
    <property type="molecule type" value="Genomic_DNA"/>
</dbReference>
<sequence length="106" mass="11974">MDDILTRGNRLVEECSHAVSTVPQATLRHAEQPRWIAPPHKCIKLNVDAIVSPIKHKANIGGVFRDAHGRWILGFARFVVVVMFWSLNSGLSSMVYDKLRMPTFYG</sequence>
<gene>
    <name evidence="2" type="ORF">V6N12_062543</name>
</gene>
<name>A0ABR2F972_9ROSI</name>
<evidence type="ECO:0000256" key="1">
    <source>
        <dbReference type="SAM" id="Phobius"/>
    </source>
</evidence>
<protein>
    <submittedName>
        <fullName evidence="2">Uncharacterized protein</fullName>
    </submittedName>
</protein>
<comment type="caution">
    <text evidence="2">The sequence shown here is derived from an EMBL/GenBank/DDBJ whole genome shotgun (WGS) entry which is preliminary data.</text>
</comment>
<proteinExistence type="predicted"/>
<evidence type="ECO:0000313" key="2">
    <source>
        <dbReference type="EMBL" id="KAK8574866.1"/>
    </source>
</evidence>
<keyword evidence="1" id="KW-1133">Transmembrane helix</keyword>
<evidence type="ECO:0000313" key="3">
    <source>
        <dbReference type="Proteomes" id="UP001472677"/>
    </source>
</evidence>
<keyword evidence="1" id="KW-0472">Membrane</keyword>
<keyword evidence="3" id="KW-1185">Reference proteome</keyword>
<keyword evidence="1" id="KW-0812">Transmembrane</keyword>
<dbReference type="Proteomes" id="UP001472677">
    <property type="component" value="Unassembled WGS sequence"/>
</dbReference>